<feature type="domain" description="DUF4189" evidence="2">
    <location>
        <begin position="72"/>
        <end position="169"/>
    </location>
</feature>
<keyword evidence="1" id="KW-0732">Signal</keyword>
<dbReference type="Pfam" id="PF13827">
    <property type="entry name" value="DUF4189"/>
    <property type="match status" value="1"/>
</dbReference>
<dbReference type="InterPro" id="IPR025240">
    <property type="entry name" value="DUF4189"/>
</dbReference>
<keyword evidence="4" id="KW-1185">Reference proteome</keyword>
<sequence length="177" mass="17861">MKSIRVYSVAVLLLGMGVIASLPQTASAEGRCPPGQYPIGGQGVGGCAPIPGGNTGTVSAAPVATGRWIKTWGAIALAKGGDVGVAVGKRKKRDAASESLANCGQRGATDCKVVLAFNNQCAAFVSPSDARFGGSTFARAASVDAASKMAVDACVRQGSNGCKVIYSGCTEPEFEKF</sequence>
<comment type="caution">
    <text evidence="3">The sequence shown here is derived from an EMBL/GenBank/DDBJ whole genome shotgun (WGS) entry which is preliminary data.</text>
</comment>
<name>A0ABU5MKZ0_9GAMM</name>
<dbReference type="EMBL" id="JAXUAC010000032">
    <property type="protein sequence ID" value="MDZ7513424.1"/>
    <property type="molecule type" value="Genomic_DNA"/>
</dbReference>
<reference evidence="3 4" key="1">
    <citation type="submission" date="2023-12" db="EMBL/GenBank/DDBJ databases">
        <title>'Antibacterial potential of Stenotrophomonas maltophilia cystic fibrosis isolates' (manuscript under preparation).</title>
        <authorList>
            <person name="Crisan C.V."/>
            <person name="Pettis M."/>
            <person name="Goldberg J.B."/>
        </authorList>
    </citation>
    <scope>NUCLEOTIDE SEQUENCE [LARGE SCALE GENOMIC DNA]</scope>
    <source>
        <strain evidence="3 4">CCV155</strain>
    </source>
</reference>
<organism evidence="3 4">
    <name type="scientific">Stenotrophomonas muris</name>
    <dbReference type="NCBI Taxonomy" id="2963283"/>
    <lineage>
        <taxon>Bacteria</taxon>
        <taxon>Pseudomonadati</taxon>
        <taxon>Pseudomonadota</taxon>
        <taxon>Gammaproteobacteria</taxon>
        <taxon>Lysobacterales</taxon>
        <taxon>Lysobacteraceae</taxon>
        <taxon>Stenotrophomonas</taxon>
    </lineage>
</organism>
<gene>
    <name evidence="3" type="ORF">U5F72_16560</name>
</gene>
<dbReference type="Proteomes" id="UP001290894">
    <property type="component" value="Unassembled WGS sequence"/>
</dbReference>
<feature type="chain" id="PRO_5046158615" evidence="1">
    <location>
        <begin position="29"/>
        <end position="177"/>
    </location>
</feature>
<evidence type="ECO:0000259" key="2">
    <source>
        <dbReference type="Pfam" id="PF13827"/>
    </source>
</evidence>
<evidence type="ECO:0000256" key="1">
    <source>
        <dbReference type="SAM" id="SignalP"/>
    </source>
</evidence>
<evidence type="ECO:0000313" key="3">
    <source>
        <dbReference type="EMBL" id="MDZ7513424.1"/>
    </source>
</evidence>
<protein>
    <submittedName>
        <fullName evidence="3">DUF4189 domain-containing protein</fullName>
    </submittedName>
</protein>
<feature type="signal peptide" evidence="1">
    <location>
        <begin position="1"/>
        <end position="28"/>
    </location>
</feature>
<proteinExistence type="predicted"/>
<dbReference type="RefSeq" id="WP_322546879.1">
    <property type="nucleotide sequence ID" value="NZ_CP196982.1"/>
</dbReference>
<accession>A0ABU5MKZ0</accession>
<evidence type="ECO:0000313" key="4">
    <source>
        <dbReference type="Proteomes" id="UP001290894"/>
    </source>
</evidence>